<name>A0A940SVF4_9ENTE</name>
<proteinExistence type="predicted"/>
<dbReference type="GO" id="GO:0003700">
    <property type="term" value="F:DNA-binding transcription factor activity"/>
    <property type="evidence" value="ECO:0007669"/>
    <property type="project" value="InterPro"/>
</dbReference>
<dbReference type="InterPro" id="IPR036388">
    <property type="entry name" value="WH-like_DNA-bd_sf"/>
</dbReference>
<evidence type="ECO:0000259" key="4">
    <source>
        <dbReference type="PROSITE" id="PS50995"/>
    </source>
</evidence>
<keyword evidence="2" id="KW-0238">DNA-binding</keyword>
<dbReference type="PANTHER" id="PTHR42756:SF1">
    <property type="entry name" value="TRANSCRIPTIONAL REPRESSOR OF EMRAB OPERON"/>
    <property type="match status" value="1"/>
</dbReference>
<comment type="caution">
    <text evidence="5">The sequence shown here is derived from an EMBL/GenBank/DDBJ whole genome shotgun (WGS) entry which is preliminary data.</text>
</comment>
<dbReference type="InterPro" id="IPR000835">
    <property type="entry name" value="HTH_MarR-typ"/>
</dbReference>
<keyword evidence="6" id="KW-1185">Reference proteome</keyword>
<dbReference type="AlphaFoldDB" id="A0A940SVF4"/>
<dbReference type="SMART" id="SM00347">
    <property type="entry name" value="HTH_MARR"/>
    <property type="match status" value="1"/>
</dbReference>
<dbReference type="PANTHER" id="PTHR42756">
    <property type="entry name" value="TRANSCRIPTIONAL REGULATOR, MARR"/>
    <property type="match status" value="1"/>
</dbReference>
<dbReference type="GO" id="GO:0003677">
    <property type="term" value="F:DNA binding"/>
    <property type="evidence" value="ECO:0007669"/>
    <property type="project" value="UniProtKB-KW"/>
</dbReference>
<keyword evidence="1" id="KW-0805">Transcription regulation</keyword>
<dbReference type="SUPFAM" id="SSF46785">
    <property type="entry name" value="Winged helix' DNA-binding domain"/>
    <property type="match status" value="1"/>
</dbReference>
<dbReference type="Pfam" id="PF01047">
    <property type="entry name" value="MarR"/>
    <property type="match status" value="1"/>
</dbReference>
<evidence type="ECO:0000313" key="5">
    <source>
        <dbReference type="EMBL" id="MBP1041789.1"/>
    </source>
</evidence>
<reference evidence="5" key="1">
    <citation type="submission" date="2020-12" db="EMBL/GenBank/DDBJ databases">
        <title>Vagococcus allomyrinae sp. nov. and Enterococcus lavae sp. nov., isolated from the larvae of Allomyrina dichotoma.</title>
        <authorList>
            <person name="Lee S.D."/>
        </authorList>
    </citation>
    <scope>NUCLEOTIDE SEQUENCE</scope>
    <source>
        <strain evidence="5">BWB3-3</strain>
    </source>
</reference>
<protein>
    <submittedName>
        <fullName evidence="5">MarR family transcriptional regulator</fullName>
    </submittedName>
</protein>
<accession>A0A940SVF4</accession>
<evidence type="ECO:0000256" key="1">
    <source>
        <dbReference type="ARBA" id="ARBA00023015"/>
    </source>
</evidence>
<dbReference type="InterPro" id="IPR036390">
    <property type="entry name" value="WH_DNA-bd_sf"/>
</dbReference>
<feature type="domain" description="HTH marR-type" evidence="4">
    <location>
        <begin position="1"/>
        <end position="107"/>
    </location>
</feature>
<sequence>MIQFLFMDYIGRYSSTTSVFQKDLESEFNIRRSTATGILQVLEKNNLIDRQTSKQDARLKKIILTAEGQVVFKDRRRELDAIDQHLIKGVSSQDLKTFYSVVDQIYLNIGCGEEKTTNKGVLISD</sequence>
<dbReference type="Gene3D" id="1.10.10.10">
    <property type="entry name" value="Winged helix-like DNA-binding domain superfamily/Winged helix DNA-binding domain"/>
    <property type="match status" value="1"/>
</dbReference>
<dbReference type="EMBL" id="JAEEGA010000007">
    <property type="protein sequence ID" value="MBP1041789.1"/>
    <property type="molecule type" value="Genomic_DNA"/>
</dbReference>
<evidence type="ECO:0000256" key="3">
    <source>
        <dbReference type="ARBA" id="ARBA00023163"/>
    </source>
</evidence>
<evidence type="ECO:0000313" key="6">
    <source>
        <dbReference type="Proteomes" id="UP000674938"/>
    </source>
</evidence>
<organism evidence="5 6">
    <name type="scientific">Vagococcus allomyrinae</name>
    <dbReference type="NCBI Taxonomy" id="2794353"/>
    <lineage>
        <taxon>Bacteria</taxon>
        <taxon>Bacillati</taxon>
        <taxon>Bacillota</taxon>
        <taxon>Bacilli</taxon>
        <taxon>Lactobacillales</taxon>
        <taxon>Enterococcaceae</taxon>
        <taxon>Vagococcus</taxon>
    </lineage>
</organism>
<evidence type="ECO:0000256" key="2">
    <source>
        <dbReference type="ARBA" id="ARBA00023125"/>
    </source>
</evidence>
<dbReference type="Proteomes" id="UP000674938">
    <property type="component" value="Unassembled WGS sequence"/>
</dbReference>
<gene>
    <name evidence="5" type="ORF">I6N95_12290</name>
</gene>
<dbReference type="PRINTS" id="PR00598">
    <property type="entry name" value="HTHMARR"/>
</dbReference>
<keyword evidence="3" id="KW-0804">Transcription</keyword>
<dbReference type="PROSITE" id="PS50995">
    <property type="entry name" value="HTH_MARR_2"/>
    <property type="match status" value="1"/>
</dbReference>